<gene>
    <name evidence="2" type="ORF">GCM10011495_21810</name>
</gene>
<feature type="chain" id="PRO_5046494644" evidence="1">
    <location>
        <begin position="22"/>
        <end position="143"/>
    </location>
</feature>
<evidence type="ECO:0000256" key="1">
    <source>
        <dbReference type="SAM" id="SignalP"/>
    </source>
</evidence>
<name>A0ABQ2A4U2_9BACT</name>
<feature type="signal peptide" evidence="1">
    <location>
        <begin position="1"/>
        <end position="21"/>
    </location>
</feature>
<dbReference type="EMBL" id="BMGY01000018">
    <property type="protein sequence ID" value="GGH86078.1"/>
    <property type="molecule type" value="Genomic_DNA"/>
</dbReference>
<organism evidence="2 3">
    <name type="scientific">Hymenobacter frigidus</name>
    <dbReference type="NCBI Taxonomy" id="1524095"/>
    <lineage>
        <taxon>Bacteria</taxon>
        <taxon>Pseudomonadati</taxon>
        <taxon>Bacteroidota</taxon>
        <taxon>Cytophagia</taxon>
        <taxon>Cytophagales</taxon>
        <taxon>Hymenobacteraceae</taxon>
        <taxon>Hymenobacter</taxon>
    </lineage>
</organism>
<dbReference type="RefSeq" id="WP_188562102.1">
    <property type="nucleotide sequence ID" value="NZ_BMGY01000018.1"/>
</dbReference>
<sequence>MKRKNPIITVAFGFLSAGAFGQAVTLTDAQIGNSGPSKLIFATLNNGRCEVAVQLAEKDIANKLPFLCLFGSIAPTVMVPSDFQFEQKFQVHYYEYGCSPAENVCMVAYNSQVFKYLSDKYGNRWMKLIRKDAIGLEEWKKNR</sequence>
<accession>A0ABQ2A4U2</accession>
<keyword evidence="1" id="KW-0732">Signal</keyword>
<evidence type="ECO:0000313" key="2">
    <source>
        <dbReference type="EMBL" id="GGH86078.1"/>
    </source>
</evidence>
<keyword evidence="3" id="KW-1185">Reference proteome</keyword>
<reference evidence="3" key="1">
    <citation type="journal article" date="2019" name="Int. J. Syst. Evol. Microbiol.">
        <title>The Global Catalogue of Microorganisms (GCM) 10K type strain sequencing project: providing services to taxonomists for standard genome sequencing and annotation.</title>
        <authorList>
            <consortium name="The Broad Institute Genomics Platform"/>
            <consortium name="The Broad Institute Genome Sequencing Center for Infectious Disease"/>
            <person name="Wu L."/>
            <person name="Ma J."/>
        </authorList>
    </citation>
    <scope>NUCLEOTIDE SEQUENCE [LARGE SCALE GENOMIC DNA]</scope>
    <source>
        <strain evidence="3">CGMCC 1.14966</strain>
    </source>
</reference>
<evidence type="ECO:0000313" key="3">
    <source>
        <dbReference type="Proteomes" id="UP000637774"/>
    </source>
</evidence>
<comment type="caution">
    <text evidence="2">The sequence shown here is derived from an EMBL/GenBank/DDBJ whole genome shotgun (WGS) entry which is preliminary data.</text>
</comment>
<proteinExistence type="predicted"/>
<protein>
    <submittedName>
        <fullName evidence="2">Uncharacterized protein</fullName>
    </submittedName>
</protein>
<dbReference type="Proteomes" id="UP000637774">
    <property type="component" value="Unassembled WGS sequence"/>
</dbReference>